<evidence type="ECO:0000256" key="1">
    <source>
        <dbReference type="SAM" id="Phobius"/>
    </source>
</evidence>
<evidence type="ECO:0000313" key="4">
    <source>
        <dbReference type="Proteomes" id="UP000030700"/>
    </source>
</evidence>
<evidence type="ECO:0000313" key="3">
    <source>
        <dbReference type="EMBL" id="GAK50665.1"/>
    </source>
</evidence>
<evidence type="ECO:0000259" key="2">
    <source>
        <dbReference type="Pfam" id="PF03781"/>
    </source>
</evidence>
<dbReference type="AlphaFoldDB" id="A0A0S6VXT7"/>
<proteinExistence type="predicted"/>
<feature type="domain" description="Sulfatase-modifying factor enzyme-like" evidence="2">
    <location>
        <begin position="385"/>
        <end position="577"/>
    </location>
</feature>
<dbReference type="HOGENOM" id="CLU_467457_0_0_0"/>
<dbReference type="InterPro" id="IPR042095">
    <property type="entry name" value="SUMF_sf"/>
</dbReference>
<protein>
    <recommendedName>
        <fullName evidence="2">Sulfatase-modifying factor enzyme-like domain-containing protein</fullName>
    </recommendedName>
</protein>
<dbReference type="STRING" id="1499966.U14_01898"/>
<dbReference type="PANTHER" id="PTHR23150">
    <property type="entry name" value="SULFATASE MODIFYING FACTOR 1, 2"/>
    <property type="match status" value="1"/>
</dbReference>
<dbReference type="InterPro" id="IPR005532">
    <property type="entry name" value="SUMF_dom"/>
</dbReference>
<dbReference type="InterPro" id="IPR051043">
    <property type="entry name" value="Sulfatase_Mod_Factor_Kinase"/>
</dbReference>
<name>A0A0S6VXT7_9BACT</name>
<dbReference type="GO" id="GO:0120147">
    <property type="term" value="F:formylglycine-generating oxidase activity"/>
    <property type="evidence" value="ECO:0007669"/>
    <property type="project" value="TreeGrafter"/>
</dbReference>
<organism evidence="3">
    <name type="scientific">Candidatus Moduliflexus flocculans</name>
    <dbReference type="NCBI Taxonomy" id="1499966"/>
    <lineage>
        <taxon>Bacteria</taxon>
        <taxon>Candidatus Moduliflexota</taxon>
        <taxon>Candidatus Moduliflexia</taxon>
        <taxon>Candidatus Moduliflexales</taxon>
        <taxon>Candidatus Moduliflexaceae</taxon>
    </lineage>
</organism>
<keyword evidence="1" id="KW-0472">Membrane</keyword>
<dbReference type="Gene3D" id="3.90.1580.10">
    <property type="entry name" value="paralog of FGE (formylglycine-generating enzyme)"/>
    <property type="match status" value="1"/>
</dbReference>
<accession>A0A0S6VXT7</accession>
<dbReference type="InterPro" id="IPR016187">
    <property type="entry name" value="CTDL_fold"/>
</dbReference>
<dbReference type="EMBL" id="DF820456">
    <property type="protein sequence ID" value="GAK50665.1"/>
    <property type="molecule type" value="Genomic_DNA"/>
</dbReference>
<dbReference type="PANTHER" id="PTHR23150:SF19">
    <property type="entry name" value="FORMYLGLYCINE-GENERATING ENZYME"/>
    <property type="match status" value="1"/>
</dbReference>
<dbReference type="Pfam" id="PF03781">
    <property type="entry name" value="FGE-sulfatase"/>
    <property type="match status" value="1"/>
</dbReference>
<sequence length="583" mass="64924">MSNTTQTRIREKIIMIGISLFILISLGITWFVLYAIIAIKRQNAHRSAILEGLGFSPVANPPAAFVEYITTLHHHVKTSKPRLKLDHVFQQRIGNADVYLFELIDNGSEHSKHYEVVAYVSPSLRLPRFLLNPVLPTKEAKPDENSAIFKVLNSMFRYNHKVEFPDVPEFEERYTLSITDEQDDSEIQNTFTPPVTAGLLNSPSQYSMLGWGDTITERSRLKITTKTTIEEAKAMLEDILSLFLLFENQGASSTVNVRALDSSLSRNLAGKNEIPAALKTFEKSVKIIAALFAISFLLTGASFIFKAVSFQKEQAASQEEAVHEMPAPPIATPTPAPELPPKLPELTGFACAETNGHLECVEPLTGMILVNIPVAQSDMCGAKTEYWLGKYEVTQEEWEKLMGTNPSFFNRSKLGDGYKRHPVEQVSWDDAQAFLQVLNSRYKDKGVKFDVPSTAQYQRGCQAGMNAEWPYGTRDATQLDAYAYHNGNALGSSHIVGEKAGNAFGLYDIIGNIYEWSRDTNFTLKMTDGNAEFIPDKDGRKDLLGGSWKTDPDSQRCTMIPAELPAARRNDVGFRVAVEPVAP</sequence>
<feature type="transmembrane region" description="Helical" evidence="1">
    <location>
        <begin position="13"/>
        <end position="37"/>
    </location>
</feature>
<gene>
    <name evidence="3" type="ORF">U14_01898</name>
</gene>
<dbReference type="Proteomes" id="UP000030700">
    <property type="component" value="Unassembled WGS sequence"/>
</dbReference>
<dbReference type="SUPFAM" id="SSF56436">
    <property type="entry name" value="C-type lectin-like"/>
    <property type="match status" value="1"/>
</dbReference>
<keyword evidence="4" id="KW-1185">Reference proteome</keyword>
<reference evidence="3" key="1">
    <citation type="journal article" date="2015" name="PeerJ">
        <title>First genomic representation of candidate bacterial phylum KSB3 points to enhanced environmental sensing as a trigger of wastewater bulking.</title>
        <authorList>
            <person name="Sekiguchi Y."/>
            <person name="Ohashi A."/>
            <person name="Parks D.H."/>
            <person name="Yamauchi T."/>
            <person name="Tyson G.W."/>
            <person name="Hugenholtz P."/>
        </authorList>
    </citation>
    <scope>NUCLEOTIDE SEQUENCE [LARGE SCALE GENOMIC DNA]</scope>
</reference>
<keyword evidence="1" id="KW-0812">Transmembrane</keyword>
<keyword evidence="1" id="KW-1133">Transmembrane helix</keyword>